<keyword evidence="5 6" id="KW-0342">GTP-binding</keyword>
<dbReference type="NCBIfam" id="TIGR00231">
    <property type="entry name" value="small_GTP"/>
    <property type="match status" value="1"/>
</dbReference>
<dbReference type="PANTHER" id="PTHR42698">
    <property type="entry name" value="GTPASE ERA"/>
    <property type="match status" value="1"/>
</dbReference>
<feature type="binding site" evidence="6">
    <location>
        <begin position="443"/>
        <end position="446"/>
    </location>
    <ligand>
        <name>GTP</name>
        <dbReference type="ChEBI" id="CHEBI:37565"/>
    </ligand>
</feature>
<evidence type="ECO:0000256" key="1">
    <source>
        <dbReference type="ARBA" id="ARBA00007921"/>
    </source>
</evidence>
<name>A0A2K8PJY1_STRLA</name>
<evidence type="ECO:0000256" key="6">
    <source>
        <dbReference type="HAMAP-Rule" id="MF_00367"/>
    </source>
</evidence>
<feature type="region of interest" description="G5" evidence="7">
    <location>
        <begin position="477"/>
        <end position="479"/>
    </location>
</feature>
<feature type="binding site" evidence="6">
    <location>
        <begin position="333"/>
        <end position="340"/>
    </location>
    <ligand>
        <name>GTP</name>
        <dbReference type="ChEBI" id="CHEBI:37565"/>
    </ligand>
</feature>
<dbReference type="Pfam" id="PF07650">
    <property type="entry name" value="KH_2"/>
    <property type="match status" value="1"/>
</dbReference>
<keyword evidence="3 6" id="KW-0547">Nucleotide-binding</keyword>
<feature type="region of interest" description="G3" evidence="7">
    <location>
        <begin position="380"/>
        <end position="383"/>
    </location>
</feature>
<dbReference type="GO" id="GO:0005829">
    <property type="term" value="C:cytosol"/>
    <property type="evidence" value="ECO:0007669"/>
    <property type="project" value="TreeGrafter"/>
</dbReference>
<dbReference type="InterPro" id="IPR030388">
    <property type="entry name" value="G_ERA_dom"/>
</dbReference>
<dbReference type="NCBIfam" id="NF000908">
    <property type="entry name" value="PRK00089.1"/>
    <property type="match status" value="1"/>
</dbReference>
<sequence>MIRTAAAALAAAALALAALLAPARPAAAADNGQWSVLPVATAAGQRPYFYLAASPGGTVRDTVTVANRTDRPRTFRLYAADAHNTARDGGFALRGPDEPRGAPAAWVRLERDRVTVPARGTVDVGFELSVPDRAEPGDHPGALVALEDAPAAAAGTAPGIGIRQAVGARLYLRVAGPTAPALAVEDVTAVAAAGTGAEVSYTLHNLGNVTLRPRAALTATGALGRPLLHRALTGLPPELLPGQRVRLGTRWDGPPPLEWTRLTVRAEASGVTAAGGADHAAHPLLVPALALALTLAAVAWSALGAASGRMARMSDRSPEPTAPHRAGFACFVGRPNAGKSTLTNALVGTKVAITSNRPQTTRHTVRGIVHRPDAQLVLVDTPGLHKPRTLLGERLNDVVRTTWAEVDVIGFCLPADQKLGPGDKFIAKELAAIKKTPKIAIVTKTDLVESKALAEQLLAIHQLGAELGIEWAEIVPVSAVGDNQVQLLADLIAPLLPESPPLYPEGDLTDEPEMVMVAELIREAALEGVRDELPHSIAVVVEEMIPRENRPADRPLLDIHANVYIERPSQKGIIIGPKGSRLKEVGMKSRKHIEALLGTPVFLDLHVKVAKDWQRDPKQLRKLGF</sequence>
<dbReference type="CDD" id="cd04163">
    <property type="entry name" value="Era"/>
    <property type="match status" value="1"/>
</dbReference>
<proteinExistence type="inferred from homology"/>
<dbReference type="EMBL" id="CP024985">
    <property type="protein sequence ID" value="ATZ26768.1"/>
    <property type="molecule type" value="Genomic_DNA"/>
</dbReference>
<protein>
    <recommendedName>
        <fullName evidence="2 6">GTPase Era</fullName>
    </recommendedName>
</protein>
<feature type="region of interest" description="G2" evidence="7">
    <location>
        <begin position="359"/>
        <end position="363"/>
    </location>
</feature>
<evidence type="ECO:0000256" key="4">
    <source>
        <dbReference type="ARBA" id="ARBA00022884"/>
    </source>
</evidence>
<dbReference type="PANTHER" id="PTHR42698:SF1">
    <property type="entry name" value="GTPASE ERA, MITOCHONDRIAL"/>
    <property type="match status" value="1"/>
</dbReference>
<dbReference type="PROSITE" id="PS51713">
    <property type="entry name" value="G_ERA"/>
    <property type="match status" value="1"/>
</dbReference>
<gene>
    <name evidence="6 9" type="primary">era</name>
    <name evidence="9" type="ORF">SLAV_24855</name>
</gene>
<dbReference type="HAMAP" id="MF_00367">
    <property type="entry name" value="GTPase_Era"/>
    <property type="match status" value="1"/>
</dbReference>
<dbReference type="GO" id="GO:0005886">
    <property type="term" value="C:plasma membrane"/>
    <property type="evidence" value="ECO:0007669"/>
    <property type="project" value="UniProtKB-SubCell"/>
</dbReference>
<feature type="region of interest" description="G4" evidence="7">
    <location>
        <begin position="443"/>
        <end position="446"/>
    </location>
</feature>
<keyword evidence="4 6" id="KW-0694">RNA-binding</keyword>
<dbReference type="SUPFAM" id="SSF52540">
    <property type="entry name" value="P-loop containing nucleoside triphosphate hydrolases"/>
    <property type="match status" value="1"/>
</dbReference>
<comment type="subunit">
    <text evidence="6">Monomer.</text>
</comment>
<dbReference type="Gene3D" id="3.40.50.300">
    <property type="entry name" value="P-loop containing nucleotide triphosphate hydrolases"/>
    <property type="match status" value="1"/>
</dbReference>
<dbReference type="KEGG" id="slx:SLAV_24855"/>
<dbReference type="InterPro" id="IPR006073">
    <property type="entry name" value="GTP-bd"/>
</dbReference>
<keyword evidence="6" id="KW-0690">Ribosome biogenesis</keyword>
<keyword evidence="6" id="KW-0472">Membrane</keyword>
<dbReference type="NCBIfam" id="TIGR00436">
    <property type="entry name" value="era"/>
    <property type="match status" value="1"/>
</dbReference>
<dbReference type="GO" id="GO:0000028">
    <property type="term" value="P:ribosomal small subunit assembly"/>
    <property type="evidence" value="ECO:0007669"/>
    <property type="project" value="TreeGrafter"/>
</dbReference>
<dbReference type="InterPro" id="IPR005225">
    <property type="entry name" value="Small_GTP-bd"/>
</dbReference>
<evidence type="ECO:0000256" key="2">
    <source>
        <dbReference type="ARBA" id="ARBA00020484"/>
    </source>
</evidence>
<dbReference type="FunFam" id="3.40.50.300:FF:000094">
    <property type="entry name" value="GTPase Era"/>
    <property type="match status" value="1"/>
</dbReference>
<keyword evidence="10" id="KW-1185">Reference proteome</keyword>
<dbReference type="Pfam" id="PF01926">
    <property type="entry name" value="MMR_HSR1"/>
    <property type="match status" value="1"/>
</dbReference>
<dbReference type="FunFam" id="3.30.300.20:FF:000003">
    <property type="entry name" value="GTPase Era"/>
    <property type="match status" value="1"/>
</dbReference>
<comment type="function">
    <text evidence="6">An essential GTPase that binds both GDP and GTP, with rapid nucleotide exchange. Plays a role in 16S rRNA processing and 30S ribosomal subunit biogenesis and possibly also in cell cycle regulation and energy metabolism.</text>
</comment>
<evidence type="ECO:0000256" key="7">
    <source>
        <dbReference type="PROSITE-ProRule" id="PRU01050"/>
    </source>
</evidence>
<keyword evidence="6" id="KW-0699">rRNA-binding</keyword>
<dbReference type="Gene3D" id="3.30.300.20">
    <property type="match status" value="1"/>
</dbReference>
<dbReference type="GO" id="GO:0043024">
    <property type="term" value="F:ribosomal small subunit binding"/>
    <property type="evidence" value="ECO:0007669"/>
    <property type="project" value="TreeGrafter"/>
</dbReference>
<comment type="subcellular location">
    <subcellularLocation>
        <location evidence="6">Cytoplasm</location>
    </subcellularLocation>
    <subcellularLocation>
        <location evidence="6">Cell membrane</location>
        <topology evidence="6">Peripheral membrane protein</topology>
    </subcellularLocation>
</comment>
<evidence type="ECO:0000313" key="10">
    <source>
        <dbReference type="Proteomes" id="UP000231791"/>
    </source>
</evidence>
<evidence type="ECO:0000256" key="8">
    <source>
        <dbReference type="RuleBase" id="RU003761"/>
    </source>
</evidence>
<evidence type="ECO:0000256" key="5">
    <source>
        <dbReference type="ARBA" id="ARBA00023134"/>
    </source>
</evidence>
<organism evidence="9 10">
    <name type="scientific">Streptomyces lavendulae subsp. lavendulae</name>
    <dbReference type="NCBI Taxonomy" id="58340"/>
    <lineage>
        <taxon>Bacteria</taxon>
        <taxon>Bacillati</taxon>
        <taxon>Actinomycetota</taxon>
        <taxon>Actinomycetes</taxon>
        <taxon>Kitasatosporales</taxon>
        <taxon>Streptomycetaceae</taxon>
        <taxon>Streptomyces</taxon>
    </lineage>
</organism>
<dbReference type="InterPro" id="IPR004044">
    <property type="entry name" value="KH_dom_type_2"/>
</dbReference>
<dbReference type="InterPro" id="IPR015946">
    <property type="entry name" value="KH_dom-like_a/b"/>
</dbReference>
<dbReference type="PROSITE" id="PS50823">
    <property type="entry name" value="KH_TYPE_2"/>
    <property type="match status" value="1"/>
</dbReference>
<reference evidence="9 10" key="1">
    <citation type="submission" date="2017-11" db="EMBL/GenBank/DDBJ databases">
        <title>Complete genome sequence of Streptomyces lavendulae subsp. lavendulae CCM 3239 (formerly 'Streptomyces aureofaciens CCM 3239'), the producer of the angucycline-type antibiotic auricin.</title>
        <authorList>
            <person name="Busche T."/>
            <person name="Novakova R."/>
            <person name="Al'Dilaimi A."/>
            <person name="Homerova D."/>
            <person name="Feckova L."/>
            <person name="Rezuchova B."/>
            <person name="Mingyar E."/>
            <person name="Csolleiova D."/>
            <person name="Bekeova C."/>
            <person name="Winkler A."/>
            <person name="Sevcikova B."/>
            <person name="Kalinowski J."/>
            <person name="Kormanec J."/>
            <person name="Ruckert C."/>
        </authorList>
    </citation>
    <scope>NUCLEOTIDE SEQUENCE [LARGE SCALE GENOMIC DNA]</scope>
    <source>
        <strain evidence="9 10">CCM 3239</strain>
    </source>
</reference>
<dbReference type="Proteomes" id="UP000231791">
    <property type="component" value="Chromosome"/>
</dbReference>
<evidence type="ECO:0000313" key="9">
    <source>
        <dbReference type="EMBL" id="ATZ26768.1"/>
    </source>
</evidence>
<keyword evidence="6" id="KW-0963">Cytoplasm</keyword>
<keyword evidence="6" id="KW-1003">Cell membrane</keyword>
<dbReference type="GO" id="GO:0005525">
    <property type="term" value="F:GTP binding"/>
    <property type="evidence" value="ECO:0007669"/>
    <property type="project" value="UniProtKB-UniRule"/>
</dbReference>
<dbReference type="CDD" id="cd22534">
    <property type="entry name" value="KH-II_Era"/>
    <property type="match status" value="1"/>
</dbReference>
<dbReference type="GO" id="GO:0070181">
    <property type="term" value="F:small ribosomal subunit rRNA binding"/>
    <property type="evidence" value="ECO:0007669"/>
    <property type="project" value="UniProtKB-UniRule"/>
</dbReference>
<dbReference type="GO" id="GO:0003924">
    <property type="term" value="F:GTPase activity"/>
    <property type="evidence" value="ECO:0007669"/>
    <property type="project" value="UniProtKB-UniRule"/>
</dbReference>
<dbReference type="AlphaFoldDB" id="A0A2K8PJY1"/>
<dbReference type="InterPro" id="IPR005662">
    <property type="entry name" value="GTPase_Era-like"/>
</dbReference>
<feature type="binding site" evidence="6">
    <location>
        <begin position="380"/>
        <end position="384"/>
    </location>
    <ligand>
        <name>GTP</name>
        <dbReference type="ChEBI" id="CHEBI:37565"/>
    </ligand>
</feature>
<feature type="region of interest" description="G1" evidence="7">
    <location>
        <begin position="333"/>
        <end position="340"/>
    </location>
</feature>
<dbReference type="InterPro" id="IPR009019">
    <property type="entry name" value="KH_sf_prok-type"/>
</dbReference>
<dbReference type="SUPFAM" id="SSF54814">
    <property type="entry name" value="Prokaryotic type KH domain (KH-domain type II)"/>
    <property type="match status" value="1"/>
</dbReference>
<evidence type="ECO:0000256" key="3">
    <source>
        <dbReference type="ARBA" id="ARBA00022741"/>
    </source>
</evidence>
<dbReference type="InterPro" id="IPR027417">
    <property type="entry name" value="P-loop_NTPase"/>
</dbReference>
<accession>A0A2K8PJY1</accession>
<comment type="similarity">
    <text evidence="1 6 7 8">Belongs to the TRAFAC class TrmE-Era-EngA-EngB-Septin-like GTPase superfamily. Era GTPase family.</text>
</comment>